<accession>A0A067K911</accession>
<dbReference type="STRING" id="180498.A0A067K911"/>
<feature type="compositionally biased region" description="Pro residues" evidence="1">
    <location>
        <begin position="571"/>
        <end position="609"/>
    </location>
</feature>
<feature type="region of interest" description="Disordered" evidence="1">
    <location>
        <begin position="409"/>
        <end position="448"/>
    </location>
</feature>
<feature type="region of interest" description="Disordered" evidence="1">
    <location>
        <begin position="887"/>
        <end position="916"/>
    </location>
</feature>
<dbReference type="AlphaFoldDB" id="A0A067K911"/>
<feature type="compositionally biased region" description="Basic residues" evidence="1">
    <location>
        <begin position="1"/>
        <end position="10"/>
    </location>
</feature>
<evidence type="ECO:0000259" key="2">
    <source>
        <dbReference type="PROSITE" id="PS50020"/>
    </source>
</evidence>
<proteinExistence type="predicted"/>
<feature type="domain" description="WW" evidence="2">
    <location>
        <begin position="917"/>
        <end position="951"/>
    </location>
</feature>
<dbReference type="EMBL" id="KK914578">
    <property type="protein sequence ID" value="KDP32612.1"/>
    <property type="molecule type" value="Genomic_DNA"/>
</dbReference>
<dbReference type="Proteomes" id="UP000027138">
    <property type="component" value="Unassembled WGS sequence"/>
</dbReference>
<dbReference type="SUPFAM" id="SSF51045">
    <property type="entry name" value="WW domain"/>
    <property type="match status" value="2"/>
</dbReference>
<dbReference type="InterPro" id="IPR001202">
    <property type="entry name" value="WW_dom"/>
</dbReference>
<dbReference type="PROSITE" id="PS50020">
    <property type="entry name" value="WW_DOMAIN_2"/>
    <property type="match status" value="2"/>
</dbReference>
<feature type="region of interest" description="Disordered" evidence="1">
    <location>
        <begin position="1"/>
        <end position="106"/>
    </location>
</feature>
<dbReference type="CDD" id="cd00201">
    <property type="entry name" value="WW"/>
    <property type="match status" value="2"/>
</dbReference>
<feature type="region of interest" description="Disordered" evidence="1">
    <location>
        <begin position="123"/>
        <end position="159"/>
    </location>
</feature>
<feature type="region of interest" description="Disordered" evidence="1">
    <location>
        <begin position="560"/>
        <end position="621"/>
    </location>
</feature>
<dbReference type="Gene3D" id="2.20.70.10">
    <property type="match status" value="2"/>
</dbReference>
<sequence length="951" mass="103433">MGKRKERRRLAALSNAGRRVKLDLFAEPSGDLGGSSVNGDVGGDMYPTNRAGLPTSPSSSGEPQNPLMLLGQYSDDELDEESNGRSDHVVAENPPSDPIDQEEPPNEIKEVDANTVGDAAPKTEQQGMERDSTPVSVSQSVVGSESEESDAAASADKYKEIDSTKKISVAETPDTQVIGDVSLGWRIVMHEESNQYYYWNTETGETSWEVPDVLAQTTLPISDQRVNFTESAENTVVNNNESLGVELDNSSATLTIAGATGVNLMHQSQEVHGNGPPTDEGIEGCKNESLEDKNSVDVHQNESQSNHSVVGEVSDNEVEKGKDLSTNLIRQCECLMERLKSLKGYGSRLQCHERMSKYILEVDIRLSDIKSLVSHGSSLLPFWIHSQKQLKQLEDVINNEIYHLAVSAQTEDDDDDVGKTTGTSCKEKEISQGGVGQDSDTDVHENSQKSEFTEVATNIENDSRNDPHKIIYTEHIPYEHLESVALGSEKENGIIALAEPVFHPGEDVDMDVDMEVEDGVPSSITVSRDASIIEAVAPAKQLSRPNTPAVYPTVALGEESTVPLPPEEDWIPPPPPDSYQVPPPPPDNDLVPPPPPDAPPESLNPPLPPYSETSQPLPYPQQYLSYPDSNFQYHGHDVTIPSTNFYGHVDGSQVGLPHASLYYEAVTNTYAETAPIIVSSVEQVAYYNLQDGSMPSMPVVSGVESSALQTAGPVNYDTFASDQVGSVNDAAGTVSNLKFDVSAVTGETVTRSVGLASTSVITETPETFDGKDNISAPSTNIATAAVPATTTVAKGQAKVTRSKKRAVAVAPSLRSNKKVSSLVDKWKAAKEELNENEEDEPENAYEILERKRQREIEEWHAKQIASGEAKDNANFQPLGGDWRERVKRRRAQAAKEAARTPSPVEENKQPDLAELSKGLPSGWQAYWDEASKQVYYGNAITSETTWSKPTK</sequence>
<gene>
    <name evidence="3" type="ORF">JCGZ_13162</name>
</gene>
<reference evidence="3 4" key="1">
    <citation type="journal article" date="2014" name="PLoS ONE">
        <title>Global Analysis of Gene Expression Profiles in Physic Nut (Jatropha curcas L.) Seedlings Exposed to Salt Stress.</title>
        <authorList>
            <person name="Zhang L."/>
            <person name="Zhang C."/>
            <person name="Wu P."/>
            <person name="Chen Y."/>
            <person name="Li M."/>
            <person name="Jiang H."/>
            <person name="Wu G."/>
        </authorList>
    </citation>
    <scope>NUCLEOTIDE SEQUENCE [LARGE SCALE GENOMIC DNA]</scope>
    <source>
        <strain evidence="4">cv. GZQX0401</strain>
        <tissue evidence="3">Young leaves</tissue>
    </source>
</reference>
<dbReference type="KEGG" id="jcu:105639129"/>
<dbReference type="PROSITE" id="PS01159">
    <property type="entry name" value="WW_DOMAIN_1"/>
    <property type="match status" value="2"/>
</dbReference>
<name>A0A067K911_JATCU</name>
<evidence type="ECO:0000313" key="3">
    <source>
        <dbReference type="EMBL" id="KDP32612.1"/>
    </source>
</evidence>
<protein>
    <recommendedName>
        <fullName evidence="2">WW domain-containing protein</fullName>
    </recommendedName>
</protein>
<evidence type="ECO:0000313" key="4">
    <source>
        <dbReference type="Proteomes" id="UP000027138"/>
    </source>
</evidence>
<evidence type="ECO:0000256" key="1">
    <source>
        <dbReference type="SAM" id="MobiDB-lite"/>
    </source>
</evidence>
<feature type="domain" description="WW" evidence="2">
    <location>
        <begin position="179"/>
        <end position="213"/>
    </location>
</feature>
<organism evidence="3 4">
    <name type="scientific">Jatropha curcas</name>
    <name type="common">Barbados nut</name>
    <dbReference type="NCBI Taxonomy" id="180498"/>
    <lineage>
        <taxon>Eukaryota</taxon>
        <taxon>Viridiplantae</taxon>
        <taxon>Streptophyta</taxon>
        <taxon>Embryophyta</taxon>
        <taxon>Tracheophyta</taxon>
        <taxon>Spermatophyta</taxon>
        <taxon>Magnoliopsida</taxon>
        <taxon>eudicotyledons</taxon>
        <taxon>Gunneridae</taxon>
        <taxon>Pentapetalae</taxon>
        <taxon>rosids</taxon>
        <taxon>fabids</taxon>
        <taxon>Malpighiales</taxon>
        <taxon>Euphorbiaceae</taxon>
        <taxon>Crotonoideae</taxon>
        <taxon>Jatropheae</taxon>
        <taxon>Jatropha</taxon>
    </lineage>
</organism>
<dbReference type="SMART" id="SM00456">
    <property type="entry name" value="WW"/>
    <property type="match status" value="2"/>
</dbReference>
<dbReference type="PANTHER" id="PTHR47852">
    <property type="entry name" value="OS06G0298400 PROTEIN"/>
    <property type="match status" value="1"/>
</dbReference>
<dbReference type="OrthoDB" id="2367685at2759"/>
<dbReference type="InterPro" id="IPR036020">
    <property type="entry name" value="WW_dom_sf"/>
</dbReference>
<feature type="compositionally biased region" description="Low complexity" evidence="1">
    <location>
        <begin position="135"/>
        <end position="144"/>
    </location>
</feature>
<dbReference type="PANTHER" id="PTHR47852:SF2">
    <property type="entry name" value="WW DOMAIN-CONTAINING PROTEIN"/>
    <property type="match status" value="1"/>
</dbReference>
<keyword evidence="4" id="KW-1185">Reference proteome</keyword>
<dbReference type="Pfam" id="PF00397">
    <property type="entry name" value="WW"/>
    <property type="match status" value="2"/>
</dbReference>